<gene>
    <name evidence="15" type="ORF">EOI86_23305</name>
</gene>
<dbReference type="PANTHER" id="PTHR11839:SF5">
    <property type="entry name" value="ADP-RIBOSE PYROPHOSPHATASE"/>
    <property type="match status" value="1"/>
</dbReference>
<reference evidence="16" key="1">
    <citation type="submission" date="2019-01" db="EMBL/GenBank/DDBJ databases">
        <title>Gri0909 isolated from a small marine red alga.</title>
        <authorList>
            <person name="Kim J."/>
            <person name="Jeong S.E."/>
            <person name="Jeon C.O."/>
        </authorList>
    </citation>
    <scope>NUCLEOTIDE SEQUENCE [LARGE SCALE GENOMIC DNA]</scope>
    <source>
        <strain evidence="16">Gri0909</strain>
    </source>
</reference>
<evidence type="ECO:0000256" key="13">
    <source>
        <dbReference type="PIRSR" id="PIRSR604385-2"/>
    </source>
</evidence>
<feature type="binding site" evidence="13">
    <location>
        <position position="109"/>
    </location>
    <ligand>
        <name>Mg(2+)</name>
        <dbReference type="ChEBI" id="CHEBI:18420"/>
        <label>1</label>
    </ligand>
</feature>
<name>A0A437QHJ7_9PROT</name>
<evidence type="ECO:0000256" key="2">
    <source>
        <dbReference type="ARBA" id="ARBA00007482"/>
    </source>
</evidence>
<feature type="domain" description="Nudix hydrolase" evidence="14">
    <location>
        <begin position="51"/>
        <end position="190"/>
    </location>
</feature>
<evidence type="ECO:0000259" key="14">
    <source>
        <dbReference type="PROSITE" id="PS51462"/>
    </source>
</evidence>
<dbReference type="OrthoDB" id="5292471at2"/>
<evidence type="ECO:0000256" key="6">
    <source>
        <dbReference type="ARBA" id="ARBA00022801"/>
    </source>
</evidence>
<dbReference type="InterPro" id="IPR020084">
    <property type="entry name" value="NUDIX_hydrolase_CS"/>
</dbReference>
<protein>
    <recommendedName>
        <fullName evidence="4">ADP-ribose pyrophosphatase</fullName>
        <ecNumber evidence="3">3.6.1.13</ecNumber>
    </recommendedName>
    <alternativeName>
        <fullName evidence="9">ADP-ribose diphosphatase</fullName>
    </alternativeName>
    <alternativeName>
        <fullName evidence="11">ADP-ribose phosphohydrolase</fullName>
    </alternativeName>
    <alternativeName>
        <fullName evidence="10">Adenosine diphosphoribose pyrophosphatase</fullName>
    </alternativeName>
</protein>
<evidence type="ECO:0000256" key="3">
    <source>
        <dbReference type="ARBA" id="ARBA00012453"/>
    </source>
</evidence>
<dbReference type="GO" id="GO:0019693">
    <property type="term" value="P:ribose phosphate metabolic process"/>
    <property type="evidence" value="ECO:0007669"/>
    <property type="project" value="TreeGrafter"/>
</dbReference>
<dbReference type="GO" id="GO:0047631">
    <property type="term" value="F:ADP-ribose diphosphatase activity"/>
    <property type="evidence" value="ECO:0007669"/>
    <property type="project" value="UniProtKB-EC"/>
</dbReference>
<feature type="binding site" evidence="13">
    <location>
        <position position="161"/>
    </location>
    <ligand>
        <name>Mg(2+)</name>
        <dbReference type="ChEBI" id="CHEBI:18420"/>
        <label>1</label>
    </ligand>
</feature>
<dbReference type="PROSITE" id="PS00893">
    <property type="entry name" value="NUDIX_BOX"/>
    <property type="match status" value="1"/>
</dbReference>
<evidence type="ECO:0000256" key="9">
    <source>
        <dbReference type="ARBA" id="ARBA00030162"/>
    </source>
</evidence>
<comment type="function">
    <text evidence="8">Acts on ADP-mannose and ADP-glucose as well as ADP-ribose. Prevents glycogen biosynthesis. The reaction catalyzed by this enzyme is a limiting step of the gluconeogenic process.</text>
</comment>
<dbReference type="Pfam" id="PF00293">
    <property type="entry name" value="NUDIX"/>
    <property type="match status" value="1"/>
</dbReference>
<dbReference type="SUPFAM" id="SSF55811">
    <property type="entry name" value="Nudix"/>
    <property type="match status" value="1"/>
</dbReference>
<evidence type="ECO:0000256" key="7">
    <source>
        <dbReference type="ARBA" id="ARBA00022842"/>
    </source>
</evidence>
<comment type="catalytic activity">
    <reaction evidence="12">
        <text>ADP-D-ribose + H2O = D-ribose 5-phosphate + AMP + 2 H(+)</text>
        <dbReference type="Rhea" id="RHEA:10412"/>
        <dbReference type="ChEBI" id="CHEBI:15377"/>
        <dbReference type="ChEBI" id="CHEBI:15378"/>
        <dbReference type="ChEBI" id="CHEBI:57967"/>
        <dbReference type="ChEBI" id="CHEBI:78346"/>
        <dbReference type="ChEBI" id="CHEBI:456215"/>
        <dbReference type="EC" id="3.6.1.13"/>
    </reaction>
</comment>
<evidence type="ECO:0000313" key="15">
    <source>
        <dbReference type="EMBL" id="RVU34048.1"/>
    </source>
</evidence>
<keyword evidence="7 13" id="KW-0460">Magnesium</keyword>
<accession>A0A437QHJ7</accession>
<evidence type="ECO:0000256" key="4">
    <source>
        <dbReference type="ARBA" id="ARBA00013297"/>
    </source>
</evidence>
<dbReference type="GO" id="GO:0005829">
    <property type="term" value="C:cytosol"/>
    <property type="evidence" value="ECO:0007669"/>
    <property type="project" value="TreeGrafter"/>
</dbReference>
<dbReference type="GO" id="GO:0019144">
    <property type="term" value="F:ADP-sugar diphosphatase activity"/>
    <property type="evidence" value="ECO:0007669"/>
    <property type="project" value="TreeGrafter"/>
</dbReference>
<comment type="caution">
    <text evidence="15">The sequence shown here is derived from an EMBL/GenBank/DDBJ whole genome shotgun (WGS) entry which is preliminary data.</text>
</comment>
<dbReference type="PANTHER" id="PTHR11839">
    <property type="entry name" value="UDP/ADP-SUGAR PYROPHOSPHATASE"/>
    <property type="match status" value="1"/>
</dbReference>
<evidence type="ECO:0000256" key="5">
    <source>
        <dbReference type="ARBA" id="ARBA00022723"/>
    </source>
</evidence>
<organism evidence="15 16">
    <name type="scientific">Hwanghaeella grinnelliae</name>
    <dbReference type="NCBI Taxonomy" id="2500179"/>
    <lineage>
        <taxon>Bacteria</taxon>
        <taxon>Pseudomonadati</taxon>
        <taxon>Pseudomonadota</taxon>
        <taxon>Alphaproteobacteria</taxon>
        <taxon>Rhodospirillales</taxon>
        <taxon>Rhodospirillaceae</taxon>
        <taxon>Hwanghaeella</taxon>
    </lineage>
</organism>
<evidence type="ECO:0000313" key="16">
    <source>
        <dbReference type="Proteomes" id="UP000287447"/>
    </source>
</evidence>
<dbReference type="PROSITE" id="PS51462">
    <property type="entry name" value="NUDIX"/>
    <property type="match status" value="1"/>
</dbReference>
<evidence type="ECO:0000256" key="12">
    <source>
        <dbReference type="ARBA" id="ARBA00049546"/>
    </source>
</evidence>
<keyword evidence="16" id="KW-1185">Reference proteome</keyword>
<dbReference type="InterPro" id="IPR015797">
    <property type="entry name" value="NUDIX_hydrolase-like_dom_sf"/>
</dbReference>
<dbReference type="EMBL" id="SADE01000004">
    <property type="protein sequence ID" value="RVU34048.1"/>
    <property type="molecule type" value="Genomic_DNA"/>
</dbReference>
<dbReference type="InterPro" id="IPR004385">
    <property type="entry name" value="NDP_pyrophosphatase"/>
</dbReference>
<dbReference type="GO" id="GO:0046872">
    <property type="term" value="F:metal ion binding"/>
    <property type="evidence" value="ECO:0007669"/>
    <property type="project" value="UniProtKB-KW"/>
</dbReference>
<dbReference type="NCBIfam" id="TIGR00052">
    <property type="entry name" value="nudix-type nucleoside diphosphatase, YffH/AdpP family"/>
    <property type="match status" value="1"/>
</dbReference>
<comment type="cofactor">
    <cofactor evidence="1 13">
        <name>Mg(2+)</name>
        <dbReference type="ChEBI" id="CHEBI:18420"/>
    </cofactor>
</comment>
<evidence type="ECO:0000256" key="10">
    <source>
        <dbReference type="ARBA" id="ARBA00030308"/>
    </source>
</evidence>
<dbReference type="CDD" id="cd24155">
    <property type="entry name" value="NUDIX_ADPRase"/>
    <property type="match status" value="1"/>
</dbReference>
<feature type="binding site" evidence="13">
    <location>
        <position position="93"/>
    </location>
    <ligand>
        <name>Mg(2+)</name>
        <dbReference type="ChEBI" id="CHEBI:18420"/>
        <label>1</label>
    </ligand>
</feature>
<comment type="similarity">
    <text evidence="2">Belongs to the Nudix hydrolase family. NudF subfamily.</text>
</comment>
<dbReference type="EC" id="3.6.1.13" evidence="3"/>
<evidence type="ECO:0000256" key="1">
    <source>
        <dbReference type="ARBA" id="ARBA00001946"/>
    </source>
</evidence>
<proteinExistence type="inferred from homology"/>
<sequence length="206" mass="23033">MPDPAPFNRRDVELVAKETPFRRYFQLDIYFLRHPLFQGGMSPILQREVFERGQSACCLPYDPARDEVVLIEQFRPGALAADDPRPWLIEAPAGIVETGETPDAVVRREVQEEAGCTVTDLEFVMDLYPSPGATSERVAMYIGRTVTQGIGGIHGLDHEAEDIRVFTQPFEEAIRLVDAGQGQTAAGAILLLWLAQHRDALRAKWT</sequence>
<feature type="binding site" evidence="13">
    <location>
        <position position="113"/>
    </location>
    <ligand>
        <name>Mg(2+)</name>
        <dbReference type="ChEBI" id="CHEBI:18420"/>
        <label>1</label>
    </ligand>
</feature>
<dbReference type="RefSeq" id="WP_127768078.1">
    <property type="nucleotide sequence ID" value="NZ_SADE01000004.1"/>
</dbReference>
<evidence type="ECO:0000256" key="11">
    <source>
        <dbReference type="ARBA" id="ARBA00033056"/>
    </source>
</evidence>
<evidence type="ECO:0000256" key="8">
    <source>
        <dbReference type="ARBA" id="ARBA00025164"/>
    </source>
</evidence>
<keyword evidence="6" id="KW-0378">Hydrolase</keyword>
<dbReference type="Gene3D" id="3.90.79.10">
    <property type="entry name" value="Nucleoside Triphosphate Pyrophosphohydrolase"/>
    <property type="match status" value="1"/>
</dbReference>
<dbReference type="AlphaFoldDB" id="A0A437QHJ7"/>
<dbReference type="Proteomes" id="UP000287447">
    <property type="component" value="Unassembled WGS sequence"/>
</dbReference>
<keyword evidence="5 13" id="KW-0479">Metal-binding</keyword>
<dbReference type="GO" id="GO:0006753">
    <property type="term" value="P:nucleoside phosphate metabolic process"/>
    <property type="evidence" value="ECO:0007669"/>
    <property type="project" value="TreeGrafter"/>
</dbReference>
<dbReference type="InterPro" id="IPR000086">
    <property type="entry name" value="NUDIX_hydrolase_dom"/>
</dbReference>